<dbReference type="STRING" id="50429.A0A2B4SN49"/>
<keyword evidence="29" id="KW-1185">Reference proteome</keyword>
<dbReference type="GO" id="GO:0005886">
    <property type="term" value="C:plasma membrane"/>
    <property type="evidence" value="ECO:0007669"/>
    <property type="project" value="UniProtKB-SubCell"/>
</dbReference>
<evidence type="ECO:0000256" key="1">
    <source>
        <dbReference type="ARBA" id="ARBA00000427"/>
    </source>
</evidence>
<evidence type="ECO:0000256" key="3">
    <source>
        <dbReference type="ARBA" id="ARBA00004227"/>
    </source>
</evidence>
<reference evidence="29" key="1">
    <citation type="journal article" date="2017" name="bioRxiv">
        <title>Comparative analysis of the genomes of Stylophora pistillata and Acropora digitifera provides evidence for extensive differences between species of corals.</title>
        <authorList>
            <person name="Voolstra C.R."/>
            <person name="Li Y."/>
            <person name="Liew Y.J."/>
            <person name="Baumgarten S."/>
            <person name="Zoccola D."/>
            <person name="Flot J.-F."/>
            <person name="Tambutte S."/>
            <person name="Allemand D."/>
            <person name="Aranda M."/>
        </authorList>
    </citation>
    <scope>NUCLEOTIDE SEQUENCE [LARGE SCALE GENOMIC DNA]</scope>
</reference>
<evidence type="ECO:0000256" key="12">
    <source>
        <dbReference type="ARBA" id="ARBA00022801"/>
    </source>
</evidence>
<evidence type="ECO:0000256" key="7">
    <source>
        <dbReference type="ARBA" id="ARBA00012733"/>
    </source>
</evidence>
<comment type="catalytic activity">
    <reaction evidence="1">
        <text>Hydrolysis of alpha-(2-&gt;3)-, alpha-(2-&gt;6)-, alpha-(2-&gt;8)- glycosidic linkages of terminal sialic acid residues in oligosaccharides, glycoproteins, glycolipids, colominic acid and synthetic substrates.</text>
        <dbReference type="EC" id="3.2.1.18"/>
    </reaction>
</comment>
<proteinExistence type="inferred from homology"/>
<feature type="domain" description="Sialidase" evidence="27">
    <location>
        <begin position="75"/>
        <end position="333"/>
    </location>
</feature>
<keyword evidence="8" id="KW-1003">Cell membrane</keyword>
<evidence type="ECO:0000256" key="13">
    <source>
        <dbReference type="ARBA" id="ARBA00022963"/>
    </source>
</evidence>
<sequence>MAGNNFPSLLFCSLNLLLAGIPRCSSEPSIDFQMTLWMQGDLGVNTYRIPIIKSLPDGSLIALSEGRKHNSADVGPKFLAMRRSTDQGSTWSNTTFIENDGEDPDGLNLGTVFVDEEKNIIFVVYSHCAHKCVFHTTFLISSDNFGLTWTKPFNLSGQIGPSIFLPGPGFGIQKKKDPHKGRLITCGHSHPGRDGVFCIVSDDHGASWRVAGYIPQQRSFEPDESQLIELYDGSLLMTSRNQDNFHCHCRIMSKSYDGGESFAHSDIYFDETLVDPVVAASLLRYRNTVYFSNPASKFFRINMTVRWSEDNGESWVGSLGVWKGPSGYSCLTTIPGTQANNTFIGMVFEKGVTRYYESIVFVRLRL</sequence>
<keyword evidence="10 26" id="KW-0732">Signal</keyword>
<comment type="similarity">
    <text evidence="6">Belongs to the glycosyl hydrolase 33 family.</text>
</comment>
<keyword evidence="16" id="KW-0325">Glycoprotein</keyword>
<evidence type="ECO:0000256" key="23">
    <source>
        <dbReference type="ARBA" id="ARBA00040509"/>
    </source>
</evidence>
<evidence type="ECO:0000256" key="17">
    <source>
        <dbReference type="ARBA" id="ARBA00023228"/>
    </source>
</evidence>
<evidence type="ECO:0000313" key="28">
    <source>
        <dbReference type="EMBL" id="PFX31321.1"/>
    </source>
</evidence>
<dbReference type="InterPro" id="IPR026856">
    <property type="entry name" value="Sialidase_fam"/>
</dbReference>
<dbReference type="SUPFAM" id="SSF50939">
    <property type="entry name" value="Sialidases"/>
    <property type="match status" value="1"/>
</dbReference>
<evidence type="ECO:0000256" key="26">
    <source>
        <dbReference type="SAM" id="SignalP"/>
    </source>
</evidence>
<evidence type="ECO:0000256" key="9">
    <source>
        <dbReference type="ARBA" id="ARBA00022553"/>
    </source>
</evidence>
<dbReference type="InterPro" id="IPR011040">
    <property type="entry name" value="Sialidase"/>
</dbReference>
<dbReference type="OrthoDB" id="2739686at2759"/>
<evidence type="ECO:0000256" key="16">
    <source>
        <dbReference type="ARBA" id="ARBA00023180"/>
    </source>
</evidence>
<dbReference type="GO" id="GO:0009313">
    <property type="term" value="P:oligosaccharide catabolic process"/>
    <property type="evidence" value="ECO:0007669"/>
    <property type="project" value="TreeGrafter"/>
</dbReference>
<evidence type="ECO:0000256" key="8">
    <source>
        <dbReference type="ARBA" id="ARBA00022475"/>
    </source>
</evidence>
<keyword evidence="14" id="KW-0443">Lipid metabolism</keyword>
<evidence type="ECO:0000256" key="10">
    <source>
        <dbReference type="ARBA" id="ARBA00022729"/>
    </source>
</evidence>
<dbReference type="Pfam" id="PF13088">
    <property type="entry name" value="BNR_2"/>
    <property type="match status" value="1"/>
</dbReference>
<dbReference type="CDD" id="cd15482">
    <property type="entry name" value="Sialidase_non-viral"/>
    <property type="match status" value="1"/>
</dbReference>
<evidence type="ECO:0000256" key="20">
    <source>
        <dbReference type="ARBA" id="ARBA00023329"/>
    </source>
</evidence>
<dbReference type="PANTHER" id="PTHR10628:SF25">
    <property type="entry name" value="SIALIDASE-1"/>
    <property type="match status" value="1"/>
</dbReference>
<name>A0A2B4SN49_STYPI</name>
<dbReference type="GO" id="GO:0004308">
    <property type="term" value="F:exo-alpha-sialidase activity"/>
    <property type="evidence" value="ECO:0007669"/>
    <property type="project" value="UniProtKB-EC"/>
</dbReference>
<keyword evidence="12" id="KW-0378">Hydrolase</keyword>
<dbReference type="FunFam" id="2.120.10.10:FF:000003">
    <property type="entry name" value="Neuraminidase 1"/>
    <property type="match status" value="1"/>
</dbReference>
<evidence type="ECO:0000256" key="2">
    <source>
        <dbReference type="ARBA" id="ARBA00004207"/>
    </source>
</evidence>
<evidence type="ECO:0000256" key="15">
    <source>
        <dbReference type="ARBA" id="ARBA00023136"/>
    </source>
</evidence>
<comment type="subcellular location">
    <subcellularLocation>
        <location evidence="4">Cell membrane</location>
    </subcellularLocation>
    <subcellularLocation>
        <location evidence="5">Cytoplasmic vesicle</location>
    </subcellularLocation>
    <subcellularLocation>
        <location evidence="3">Lysosome lumen</location>
    </subcellularLocation>
    <subcellularLocation>
        <location evidence="2">Lysosome membrane</location>
        <topology evidence="2">Peripheral membrane protein</topology>
        <orientation evidence="2">Lumenal side</orientation>
    </subcellularLocation>
</comment>
<evidence type="ECO:0000256" key="19">
    <source>
        <dbReference type="ARBA" id="ARBA00023295"/>
    </source>
</evidence>
<evidence type="ECO:0000256" key="25">
    <source>
        <dbReference type="ARBA" id="ARBA00041413"/>
    </source>
</evidence>
<dbReference type="AlphaFoldDB" id="A0A2B4SN49"/>
<dbReference type="GO" id="GO:0006689">
    <property type="term" value="P:ganglioside catabolic process"/>
    <property type="evidence" value="ECO:0007669"/>
    <property type="project" value="TreeGrafter"/>
</dbReference>
<evidence type="ECO:0000256" key="14">
    <source>
        <dbReference type="ARBA" id="ARBA00023098"/>
    </source>
</evidence>
<evidence type="ECO:0000256" key="21">
    <source>
        <dbReference type="ARBA" id="ARBA00037235"/>
    </source>
</evidence>
<evidence type="ECO:0000256" key="4">
    <source>
        <dbReference type="ARBA" id="ARBA00004236"/>
    </source>
</evidence>
<evidence type="ECO:0000256" key="24">
    <source>
        <dbReference type="ARBA" id="ARBA00041332"/>
    </source>
</evidence>
<keyword evidence="20" id="KW-0968">Cytoplasmic vesicle</keyword>
<feature type="signal peptide" evidence="26">
    <location>
        <begin position="1"/>
        <end position="26"/>
    </location>
</feature>
<keyword evidence="15" id="KW-0472">Membrane</keyword>
<dbReference type="GO" id="GO:0005765">
    <property type="term" value="C:lysosomal membrane"/>
    <property type="evidence" value="ECO:0007669"/>
    <property type="project" value="UniProtKB-SubCell"/>
</dbReference>
<evidence type="ECO:0000313" key="29">
    <source>
        <dbReference type="Proteomes" id="UP000225706"/>
    </source>
</evidence>
<evidence type="ECO:0000256" key="18">
    <source>
        <dbReference type="ARBA" id="ARBA00023277"/>
    </source>
</evidence>
<dbReference type="EC" id="3.2.1.18" evidence="7"/>
<keyword evidence="19" id="KW-0326">Glycosidase</keyword>
<evidence type="ECO:0000256" key="6">
    <source>
        <dbReference type="ARBA" id="ARBA00009348"/>
    </source>
</evidence>
<evidence type="ECO:0000259" key="27">
    <source>
        <dbReference type="Pfam" id="PF13088"/>
    </source>
</evidence>
<comment type="caution">
    <text evidence="28">The sequence shown here is derived from an EMBL/GenBank/DDBJ whole genome shotgun (WGS) entry which is preliminary data.</text>
</comment>
<dbReference type="PANTHER" id="PTHR10628">
    <property type="entry name" value="SIALIDASE"/>
    <property type="match status" value="1"/>
</dbReference>
<comment type="function">
    <text evidence="21">Catalyzes the removal of sialic acid (N-acetylneuraminic acid) moieties from glycoproteins and glycolipids. To be active, it is strictly dependent on its presence in the multienzyme complex. Appears to have a preference for alpha 2-3 and alpha 2-6 sialyl linkage.</text>
</comment>
<evidence type="ECO:0000256" key="5">
    <source>
        <dbReference type="ARBA" id="ARBA00004541"/>
    </source>
</evidence>
<dbReference type="EMBL" id="LSMT01000037">
    <property type="protein sequence ID" value="PFX31321.1"/>
    <property type="molecule type" value="Genomic_DNA"/>
</dbReference>
<feature type="chain" id="PRO_5013332971" description="Sialidase-1" evidence="26">
    <location>
        <begin position="27"/>
        <end position="366"/>
    </location>
</feature>
<protein>
    <recommendedName>
        <fullName evidence="23">Sialidase-1</fullName>
        <ecNumber evidence="7">3.2.1.18</ecNumber>
    </recommendedName>
    <alternativeName>
        <fullName evidence="25">Lysosomal sialidase</fullName>
    </alternativeName>
    <alternativeName>
        <fullName evidence="24">N-acetyl-alpha-neuraminidase 1</fullName>
    </alternativeName>
</protein>
<keyword evidence="11" id="KW-0677">Repeat</keyword>
<keyword evidence="18" id="KW-0119">Carbohydrate metabolism</keyword>
<evidence type="ECO:0000256" key="22">
    <source>
        <dbReference type="ARBA" id="ARBA00038519"/>
    </source>
</evidence>
<dbReference type="GO" id="GO:0031410">
    <property type="term" value="C:cytoplasmic vesicle"/>
    <property type="evidence" value="ECO:0007669"/>
    <property type="project" value="UniProtKB-SubCell"/>
</dbReference>
<dbReference type="Gene3D" id="2.120.10.10">
    <property type="match status" value="1"/>
</dbReference>
<keyword evidence="13" id="KW-0442">Lipid degradation</keyword>
<dbReference type="GO" id="GO:0043202">
    <property type="term" value="C:lysosomal lumen"/>
    <property type="evidence" value="ECO:0007669"/>
    <property type="project" value="UniProtKB-SubCell"/>
</dbReference>
<dbReference type="Proteomes" id="UP000225706">
    <property type="component" value="Unassembled WGS sequence"/>
</dbReference>
<gene>
    <name evidence="28" type="primary">NEU1</name>
    <name evidence="28" type="ORF">AWC38_SpisGene3854</name>
</gene>
<evidence type="ECO:0000256" key="11">
    <source>
        <dbReference type="ARBA" id="ARBA00022737"/>
    </source>
</evidence>
<keyword evidence="9" id="KW-0597">Phosphoprotein</keyword>
<keyword evidence="17" id="KW-0458">Lysosome</keyword>
<accession>A0A2B4SN49</accession>
<organism evidence="28 29">
    <name type="scientific">Stylophora pistillata</name>
    <name type="common">Smooth cauliflower coral</name>
    <dbReference type="NCBI Taxonomy" id="50429"/>
    <lineage>
        <taxon>Eukaryota</taxon>
        <taxon>Metazoa</taxon>
        <taxon>Cnidaria</taxon>
        <taxon>Anthozoa</taxon>
        <taxon>Hexacorallia</taxon>
        <taxon>Scleractinia</taxon>
        <taxon>Astrocoeniina</taxon>
        <taxon>Pocilloporidae</taxon>
        <taxon>Stylophora</taxon>
    </lineage>
</organism>
<dbReference type="InterPro" id="IPR036278">
    <property type="entry name" value="Sialidase_sf"/>
</dbReference>
<comment type="subunit">
    <text evidence="22">Interacts with cathepsin A (protective protein), beta-galactosidase and N-acetylgalactosamine-6-sulfate sulfatase in a multienzyme complex.</text>
</comment>